<dbReference type="GO" id="GO:0070847">
    <property type="term" value="C:core mediator complex"/>
    <property type="evidence" value="ECO:0007669"/>
    <property type="project" value="TreeGrafter"/>
</dbReference>
<evidence type="ECO:0000256" key="6">
    <source>
        <dbReference type="ARBA" id="ARBA00023163"/>
    </source>
</evidence>
<comment type="subunit">
    <text evidence="9">Component of the Mediator complex.</text>
</comment>
<dbReference type="GO" id="GO:0003712">
    <property type="term" value="F:transcription coregulator activity"/>
    <property type="evidence" value="ECO:0007669"/>
    <property type="project" value="InterPro"/>
</dbReference>
<gene>
    <name evidence="9" type="primary">MED19</name>
    <name evidence="11" type="ORF">B9G98_00444</name>
</gene>
<evidence type="ECO:0000256" key="8">
    <source>
        <dbReference type="ARBA" id="ARBA00032018"/>
    </source>
</evidence>
<dbReference type="Proteomes" id="UP000238350">
    <property type="component" value="Unassembled WGS sequence"/>
</dbReference>
<name>A0A2T0FCU4_9ASCO</name>
<comment type="function">
    <text evidence="9">Component of the Mediator complex, a coactivator involved in the regulated transcription of nearly all RNA polymerase II-dependent genes. Mediator functions as a bridge to convey information from gene-specific regulatory proteins to the basal RNA polymerase II transcription machinery. Mediator is recruited to promoters by direct interactions with regulatory proteins and serves as a scaffold for the assembly of a functional preinitiation complex with RNA polymerase II and the general transcription factors.</text>
</comment>
<dbReference type="GO" id="GO:0016592">
    <property type="term" value="C:mediator complex"/>
    <property type="evidence" value="ECO:0007669"/>
    <property type="project" value="InterPro"/>
</dbReference>
<dbReference type="InterPro" id="IPR013942">
    <property type="entry name" value="Mediator_Med19_fun"/>
</dbReference>
<comment type="caution">
    <text evidence="11">The sequence shown here is derived from an EMBL/GenBank/DDBJ whole genome shotgun (WGS) entry which is preliminary data.</text>
</comment>
<proteinExistence type="inferred from homology"/>
<dbReference type="GO" id="GO:0006357">
    <property type="term" value="P:regulation of transcription by RNA polymerase II"/>
    <property type="evidence" value="ECO:0007669"/>
    <property type="project" value="InterPro"/>
</dbReference>
<organism evidence="11 12">
    <name type="scientific">Wickerhamiella sorbophila</name>
    <dbReference type="NCBI Taxonomy" id="45607"/>
    <lineage>
        <taxon>Eukaryota</taxon>
        <taxon>Fungi</taxon>
        <taxon>Dikarya</taxon>
        <taxon>Ascomycota</taxon>
        <taxon>Saccharomycotina</taxon>
        <taxon>Dipodascomycetes</taxon>
        <taxon>Dipodascales</taxon>
        <taxon>Trichomonascaceae</taxon>
        <taxon>Wickerhamiella</taxon>
    </lineage>
</organism>
<protein>
    <recommendedName>
        <fullName evidence="3 9">Mediator of RNA polymerase II transcription subunit 19</fullName>
    </recommendedName>
    <alternativeName>
        <fullName evidence="8 9">Mediator complex subunit 19</fullName>
    </alternativeName>
</protein>
<keyword evidence="6 9" id="KW-0804">Transcription</keyword>
<dbReference type="EMBL" id="NDIQ01000001">
    <property type="protein sequence ID" value="PRT52824.1"/>
    <property type="molecule type" value="Genomic_DNA"/>
</dbReference>
<comment type="subcellular location">
    <subcellularLocation>
        <location evidence="1 9">Nucleus</location>
    </subcellularLocation>
</comment>
<evidence type="ECO:0000256" key="1">
    <source>
        <dbReference type="ARBA" id="ARBA00004123"/>
    </source>
</evidence>
<reference evidence="11 12" key="1">
    <citation type="submission" date="2017-04" db="EMBL/GenBank/DDBJ databases">
        <title>Genome sequencing of [Candida] sorbophila.</title>
        <authorList>
            <person name="Ahn J.O."/>
        </authorList>
    </citation>
    <scope>NUCLEOTIDE SEQUENCE [LARGE SCALE GENOMIC DNA]</scope>
    <source>
        <strain evidence="11 12">DS02</strain>
    </source>
</reference>
<evidence type="ECO:0000256" key="10">
    <source>
        <dbReference type="SAM" id="MobiDB-lite"/>
    </source>
</evidence>
<keyword evidence="12" id="KW-1185">Reference proteome</keyword>
<sequence>MGSYLAPQVKYQRGEPSGKDNLIELYHLTEIANSVARQDPVTGAKRKLRKSYKNHIADLPGKHTIPTRGETVWSLVELAHMPAPTRVDMPDLNLGLLNNLRFEKAPATGVPGFDPKLLATATPQNGDIYAYSAAPSPADRKDRKKRKEVGPLPAEKRRKL</sequence>
<evidence type="ECO:0000256" key="3">
    <source>
        <dbReference type="ARBA" id="ARBA00019615"/>
    </source>
</evidence>
<keyword evidence="7 9" id="KW-0539">Nucleus</keyword>
<keyword evidence="5 9" id="KW-0010">Activator</keyword>
<dbReference type="PANTHER" id="PTHR28270:SF1">
    <property type="entry name" value="MEDIATOR OF RNA POLYMERASE II TRANSCRIPTION SUBUNIT 19"/>
    <property type="match status" value="1"/>
</dbReference>
<evidence type="ECO:0000256" key="5">
    <source>
        <dbReference type="ARBA" id="ARBA00023159"/>
    </source>
</evidence>
<dbReference type="OrthoDB" id="2160599at2759"/>
<evidence type="ECO:0000313" key="11">
    <source>
        <dbReference type="EMBL" id="PRT52824.1"/>
    </source>
</evidence>
<evidence type="ECO:0000256" key="4">
    <source>
        <dbReference type="ARBA" id="ARBA00023015"/>
    </source>
</evidence>
<dbReference type="AlphaFoldDB" id="A0A2T0FCU4"/>
<comment type="similarity">
    <text evidence="2 9">Belongs to the Mediator complex subunit 19 family.</text>
</comment>
<dbReference type="PANTHER" id="PTHR28270">
    <property type="entry name" value="MEDIATOR OF RNA POLYMERASE II TRANSCRIPTION SUBUNIT 19"/>
    <property type="match status" value="1"/>
</dbReference>
<keyword evidence="4 9" id="KW-0805">Transcription regulation</keyword>
<evidence type="ECO:0000256" key="9">
    <source>
        <dbReference type="RuleBase" id="RU364151"/>
    </source>
</evidence>
<evidence type="ECO:0000256" key="7">
    <source>
        <dbReference type="ARBA" id="ARBA00023242"/>
    </source>
</evidence>
<feature type="region of interest" description="Disordered" evidence="10">
    <location>
        <begin position="124"/>
        <end position="160"/>
    </location>
</feature>
<evidence type="ECO:0000256" key="2">
    <source>
        <dbReference type="ARBA" id="ARBA00009259"/>
    </source>
</evidence>
<evidence type="ECO:0000313" key="12">
    <source>
        <dbReference type="Proteomes" id="UP000238350"/>
    </source>
</evidence>
<dbReference type="Pfam" id="PF08633">
    <property type="entry name" value="Rox3"/>
    <property type="match status" value="1"/>
</dbReference>
<accession>A0A2T0FCU4</accession>